<feature type="signal peptide" evidence="10">
    <location>
        <begin position="1"/>
        <end position="29"/>
    </location>
</feature>
<dbReference type="EC" id="3.4.21.62" evidence="6"/>
<dbReference type="InterPro" id="IPR036852">
    <property type="entry name" value="Peptidase_S8/S53_dom_sf"/>
</dbReference>
<evidence type="ECO:0000256" key="5">
    <source>
        <dbReference type="ARBA" id="ARBA00023529"/>
    </source>
</evidence>
<dbReference type="CDD" id="cd04842">
    <property type="entry name" value="Peptidases_S8_Kp43_protease"/>
    <property type="match status" value="1"/>
</dbReference>
<dbReference type="GO" id="GO:0004252">
    <property type="term" value="F:serine-type endopeptidase activity"/>
    <property type="evidence" value="ECO:0007669"/>
    <property type="project" value="UniProtKB-UniRule"/>
</dbReference>
<dbReference type="Pfam" id="PF00082">
    <property type="entry name" value="Peptidase_S8"/>
    <property type="match status" value="1"/>
</dbReference>
<dbReference type="InterPro" id="IPR034058">
    <property type="entry name" value="TagA/B/C/D_pept_dom"/>
</dbReference>
<comment type="similarity">
    <text evidence="1 8">Belongs to the peptidase S8 family.</text>
</comment>
<dbReference type="PROSITE" id="PS00137">
    <property type="entry name" value="SUBTILASE_HIS"/>
    <property type="match status" value="1"/>
</dbReference>
<dbReference type="InterPro" id="IPR022398">
    <property type="entry name" value="Peptidase_S8_His-AS"/>
</dbReference>
<dbReference type="InterPro" id="IPR008979">
    <property type="entry name" value="Galactose-bd-like_sf"/>
</dbReference>
<reference evidence="12" key="1">
    <citation type="submission" date="2013-12" db="EMBL/GenBank/DDBJ databases">
        <title>The Genome Sequence of Aphanomyces astaci APO3.</title>
        <authorList>
            <consortium name="The Broad Institute Genomics Platform"/>
            <person name="Russ C."/>
            <person name="Tyler B."/>
            <person name="van West P."/>
            <person name="Dieguez-Uribeondo J."/>
            <person name="Young S.K."/>
            <person name="Zeng Q."/>
            <person name="Gargeya S."/>
            <person name="Fitzgerald M."/>
            <person name="Abouelleil A."/>
            <person name="Alvarado L."/>
            <person name="Chapman S.B."/>
            <person name="Gainer-Dewar J."/>
            <person name="Goldberg J."/>
            <person name="Griggs A."/>
            <person name="Gujja S."/>
            <person name="Hansen M."/>
            <person name="Howarth C."/>
            <person name="Imamovic A."/>
            <person name="Ireland A."/>
            <person name="Larimer J."/>
            <person name="McCowan C."/>
            <person name="Murphy C."/>
            <person name="Pearson M."/>
            <person name="Poon T.W."/>
            <person name="Priest M."/>
            <person name="Roberts A."/>
            <person name="Saif S."/>
            <person name="Shea T."/>
            <person name="Sykes S."/>
            <person name="Wortman J."/>
            <person name="Nusbaum C."/>
            <person name="Birren B."/>
        </authorList>
    </citation>
    <scope>NUCLEOTIDE SEQUENCE [LARGE SCALE GENOMIC DNA]</scope>
    <source>
        <strain evidence="12">APO3</strain>
    </source>
</reference>
<feature type="active site" description="Charge relay system" evidence="7 8">
    <location>
        <position position="623"/>
    </location>
</feature>
<feature type="active site" description="Charge relay system" evidence="7 8">
    <location>
        <position position="371"/>
    </location>
</feature>
<dbReference type="PROSITE" id="PS00138">
    <property type="entry name" value="SUBTILASE_SER"/>
    <property type="match status" value="1"/>
</dbReference>
<evidence type="ECO:0000256" key="7">
    <source>
        <dbReference type="PIRSR" id="PIRSR615500-1"/>
    </source>
</evidence>
<proteinExistence type="inferred from homology"/>
<feature type="domain" description="Peptidase S8/S53" evidence="11">
    <location>
        <begin position="362"/>
        <end position="709"/>
    </location>
</feature>
<accession>W4FI28</accession>
<evidence type="ECO:0000256" key="8">
    <source>
        <dbReference type="PROSITE-ProRule" id="PRU01240"/>
    </source>
</evidence>
<dbReference type="PRINTS" id="PR00723">
    <property type="entry name" value="SUBTILISIN"/>
</dbReference>
<evidence type="ECO:0000256" key="6">
    <source>
        <dbReference type="ARBA" id="ARBA00023619"/>
    </source>
</evidence>
<dbReference type="Gene3D" id="2.60.120.380">
    <property type="match status" value="1"/>
</dbReference>
<dbReference type="InterPro" id="IPR051048">
    <property type="entry name" value="Peptidase_S8/S53_subtilisin"/>
</dbReference>
<dbReference type="VEuPathDB" id="FungiDB:H257_17078"/>
<dbReference type="Gene3D" id="3.40.50.200">
    <property type="entry name" value="Peptidase S8/S53 domain"/>
    <property type="match status" value="1"/>
</dbReference>
<feature type="active site" description="Charge relay system" evidence="7 8">
    <location>
        <position position="419"/>
    </location>
</feature>
<dbReference type="EMBL" id="KI913210">
    <property type="protein sequence ID" value="ETV66509.1"/>
    <property type="molecule type" value="Genomic_DNA"/>
</dbReference>
<dbReference type="AlphaFoldDB" id="W4FI28"/>
<organism evidence="12">
    <name type="scientific">Aphanomyces astaci</name>
    <name type="common">Crayfish plague agent</name>
    <dbReference type="NCBI Taxonomy" id="112090"/>
    <lineage>
        <taxon>Eukaryota</taxon>
        <taxon>Sar</taxon>
        <taxon>Stramenopiles</taxon>
        <taxon>Oomycota</taxon>
        <taxon>Saprolegniomycetes</taxon>
        <taxon>Saprolegniales</taxon>
        <taxon>Verrucalvaceae</taxon>
        <taxon>Aphanomyces</taxon>
    </lineage>
</organism>
<dbReference type="SUPFAM" id="SSF49785">
    <property type="entry name" value="Galactose-binding domain-like"/>
    <property type="match status" value="1"/>
</dbReference>
<keyword evidence="4 8" id="KW-0720">Serine protease</keyword>
<dbReference type="SUPFAM" id="SSF52743">
    <property type="entry name" value="Subtilisin-like"/>
    <property type="match status" value="1"/>
</dbReference>
<evidence type="ECO:0000256" key="10">
    <source>
        <dbReference type="SAM" id="SignalP"/>
    </source>
</evidence>
<evidence type="ECO:0000259" key="11">
    <source>
        <dbReference type="Pfam" id="PF00082"/>
    </source>
</evidence>
<dbReference type="RefSeq" id="XP_009844044.1">
    <property type="nucleotide sequence ID" value="XM_009845742.1"/>
</dbReference>
<dbReference type="PROSITE" id="PS51892">
    <property type="entry name" value="SUBTILASE"/>
    <property type="match status" value="1"/>
</dbReference>
<dbReference type="InterPro" id="IPR023828">
    <property type="entry name" value="Peptidase_S8_Ser-AS"/>
</dbReference>
<name>W4FI28_APHAT</name>
<dbReference type="PANTHER" id="PTHR43399">
    <property type="entry name" value="SUBTILISIN-RELATED"/>
    <property type="match status" value="1"/>
</dbReference>
<keyword evidence="9" id="KW-1133">Transmembrane helix</keyword>
<keyword evidence="9" id="KW-0472">Membrane</keyword>
<evidence type="ECO:0000256" key="9">
    <source>
        <dbReference type="SAM" id="Phobius"/>
    </source>
</evidence>
<dbReference type="GeneID" id="20819074"/>
<dbReference type="InterPro" id="IPR015500">
    <property type="entry name" value="Peptidase_S8_subtilisin-rel"/>
</dbReference>
<dbReference type="InterPro" id="IPR000209">
    <property type="entry name" value="Peptidase_S8/S53_dom"/>
</dbReference>
<keyword evidence="3 8" id="KW-0378">Hydrolase</keyword>
<evidence type="ECO:0000313" key="12">
    <source>
        <dbReference type="EMBL" id="ETV66509.1"/>
    </source>
</evidence>
<keyword evidence="9" id="KW-0812">Transmembrane</keyword>
<evidence type="ECO:0000256" key="2">
    <source>
        <dbReference type="ARBA" id="ARBA00022670"/>
    </source>
</evidence>
<keyword evidence="2 8" id="KW-0645">Protease</keyword>
<sequence>MGIRRRLCGHHLVVQVGAVMLLSASLCYGEPVESAAWTFASDTAWCDYHCSAYNPTNHASCATSCPHSRLLMDGDVDPLQLILCRSGNTTAVNPMLSFPVTPNGAELAEFWAQFQATMDLVLEGCDPMLTACSLTTASFTSASVETAPPTEALPTLVKLRRSHEEHLCIPRIQSLLHPSSPLRLLSRSNEVDAGSTVAVVHATASDMAAIQGLACVYHAALLPPFMKLSPLARSFAASSSSMLMASPAVSIAFLDDVALNATLVSRLNAGLERVTGVVDVLSLPHDEQVNVLTLRPFENFRTWVHTLLWLCENPMVLYVTQHRRLFETQLPPSPPSHHRRNLDADTANIMGTLGAQSRGILGNDVVVAVTDSGLYLDHDQIDQPSPREFDIVNLNARKVVLYHVIGDKVDQSETVTCGHGTHVTGILAGSSWSQTSPNVGLAPNAKVAFTDIGTQDPRCANIPNIKCRVDLATPWNLRDYMGPQLSAGARIFSYSWGLPGDDYTRQARDFDQLVYNNPEILLVIAAGNSGDNGTHTIASPAGAKNALTVGASLSSVESLASSLGCPAVFNPQSVASFSSQGPTTDGRIKPDVVAPGLLVVSARSEASNSMEKTSRLCPLQGTSQATPLVAGMAVLLTEWLRDGWWKDGEKNVAVGMKSIPAALLKALVIHSARGLTRRLNNIKGVVTCKMAESQAQPLTQYPDNMQGYGLPDMSSVATFGQNANLTFLPNTSASDSPAVAHKGEHVYSFIMRPNETLRATLVWNDPPGTLFATKLLQNDLDLSITVPNSTVIFHPMSGQGGGKDALNNVEMVSVAYDTVWPLVPAAADGDLLRVDVHVAGFAVLLGRSQPYALVASSGLIGPRAGDNAADSPSPAPLLTTSGVVWQPWMTILVAALGGALVLVGIVVWVLARRRRGRSTYQVYVGSPPTPQRRQCRPGSVNFPSPEQNMCPYCDFLTPDPVVLVDHVQRVHHS</sequence>
<dbReference type="STRING" id="112090.W4FI28"/>
<dbReference type="PANTHER" id="PTHR43399:SF4">
    <property type="entry name" value="CELL WALL-ASSOCIATED PROTEASE"/>
    <property type="match status" value="1"/>
</dbReference>
<feature type="transmembrane region" description="Helical" evidence="9">
    <location>
        <begin position="888"/>
        <end position="911"/>
    </location>
</feature>
<evidence type="ECO:0000256" key="4">
    <source>
        <dbReference type="ARBA" id="ARBA00022825"/>
    </source>
</evidence>
<feature type="chain" id="PRO_5004841489" description="subtilisin" evidence="10">
    <location>
        <begin position="30"/>
        <end position="973"/>
    </location>
</feature>
<dbReference type="OrthoDB" id="69992at2759"/>
<dbReference type="GO" id="GO:0006508">
    <property type="term" value="P:proteolysis"/>
    <property type="evidence" value="ECO:0007669"/>
    <property type="project" value="UniProtKB-KW"/>
</dbReference>
<protein>
    <recommendedName>
        <fullName evidence="6">subtilisin</fullName>
        <ecNumber evidence="6">3.4.21.62</ecNumber>
    </recommendedName>
</protein>
<evidence type="ECO:0000256" key="1">
    <source>
        <dbReference type="ARBA" id="ARBA00011073"/>
    </source>
</evidence>
<comment type="catalytic activity">
    <reaction evidence="5">
        <text>Hydrolysis of proteins with broad specificity for peptide bonds, and a preference for a large uncharged residue in P1. Hydrolyzes peptide amides.</text>
        <dbReference type="EC" id="3.4.21.62"/>
    </reaction>
</comment>
<keyword evidence="10" id="KW-0732">Signal</keyword>
<evidence type="ECO:0000256" key="3">
    <source>
        <dbReference type="ARBA" id="ARBA00022801"/>
    </source>
</evidence>
<gene>
    <name evidence="12" type="ORF">H257_17078</name>
</gene>